<proteinExistence type="predicted"/>
<accession>A0A382CGP7</accession>
<dbReference type="EMBL" id="UINC01034434">
    <property type="protein sequence ID" value="SVB25266.1"/>
    <property type="molecule type" value="Genomic_DNA"/>
</dbReference>
<gene>
    <name evidence="1" type="ORF">METZ01_LOCUS178120</name>
</gene>
<dbReference type="SUPFAM" id="SSF50993">
    <property type="entry name" value="Peptidase/esterase 'gauge' domain"/>
    <property type="match status" value="1"/>
</dbReference>
<protein>
    <recommendedName>
        <fullName evidence="2">SbsA Ig-like domain-containing protein</fullName>
    </recommendedName>
</protein>
<reference evidence="1" key="1">
    <citation type="submission" date="2018-05" db="EMBL/GenBank/DDBJ databases">
        <authorList>
            <person name="Lanie J.A."/>
            <person name="Ng W.-L."/>
            <person name="Kazmierczak K.M."/>
            <person name="Andrzejewski T.M."/>
            <person name="Davidsen T.M."/>
            <person name="Wayne K.J."/>
            <person name="Tettelin H."/>
            <person name="Glass J.I."/>
            <person name="Rusch D."/>
            <person name="Podicherti R."/>
            <person name="Tsui H.-C.T."/>
            <person name="Winkler M.E."/>
        </authorList>
    </citation>
    <scope>NUCLEOTIDE SEQUENCE</scope>
</reference>
<feature type="non-terminal residue" evidence="1">
    <location>
        <position position="1"/>
    </location>
</feature>
<evidence type="ECO:0000313" key="1">
    <source>
        <dbReference type="EMBL" id="SVB25266.1"/>
    </source>
</evidence>
<evidence type="ECO:0008006" key="2">
    <source>
        <dbReference type="Google" id="ProtNLM"/>
    </source>
</evidence>
<name>A0A382CGP7_9ZZZZ</name>
<dbReference type="AlphaFoldDB" id="A0A382CGP7"/>
<feature type="non-terminal residue" evidence="1">
    <location>
        <position position="648"/>
    </location>
</feature>
<sequence>VTPAASAIFDAEGNAASTTQMLNTVYLNDKTVPTILSSSLDDYNTTITVTFSEAVFATNSTSGVLTTGDFTLAISGGTGTLPSNSPTSISGDNGPVFELGFSLSGMANGSEVLTVSVEESSIFDATGAEASTSQSNNTVTLNGTKIAQVAALEYDNDFARTPSFAHVSGNVYVMAYQGPDNRGFIKTFTLADNGTITQITGDEHDDAQAKYNSIVKVNGTIYALAYSGSGDKGYIKTFNISNDGSDMEALGQAIHQSSGTAYNSLVVADENTIVLAYQGPNTDGFIKTFTVSSNGADITQESVVEHAGSLGRYNSLIKMDGDTYLLAFAVVNDDGLLKTFTIPDDKSITVAASLEHNTSHGEWNSVVQVDYNTYALAYYGYDTNGKYGLIQTFTIPLDGSTITEVASQKFTTTANYGKYNSFIKLNSDEYALAYQGDGEDGYVKTFTISADGETITELWSLEHDQEEAYWNELIQIDKNTFALAYTDSYDDGWIKTFDIASGDVTGPGISYATIAYDNSTVTIGLNEAAYNTNANSGSLQASDFALSISGGAATLSSATPTSIALSTNNTYTLGVSLTGTANGSEVLTISPVANAVYDANGTASSTSQSNNTVNLNEKVLPTITASSMASDNTTVNVTMSEAVYAAYS</sequence>
<organism evidence="1">
    <name type="scientific">marine metagenome</name>
    <dbReference type="NCBI Taxonomy" id="408172"/>
    <lineage>
        <taxon>unclassified sequences</taxon>
        <taxon>metagenomes</taxon>
        <taxon>ecological metagenomes</taxon>
    </lineage>
</organism>